<reference evidence="5 6" key="1">
    <citation type="submission" date="2018-09" db="EMBL/GenBank/DDBJ databases">
        <title>The complete genome sequence of Neokomagataea tanensis NBRC 106556(T).</title>
        <authorList>
            <person name="Chua K.-O."/>
            <person name="See-Too W.-S."/>
            <person name="Hong K.-W."/>
            <person name="Yin W.-F."/>
            <person name="Chan K.-G."/>
        </authorList>
    </citation>
    <scope>NUCLEOTIDE SEQUENCE [LARGE SCALE GENOMIC DNA]</scope>
    <source>
        <strain evidence="6">AH13 \ NBRC 106556</strain>
    </source>
</reference>
<comment type="catalytic activity">
    <reaction evidence="4">
        <text>a 2'-deoxyribonucleoside 5'-triphosphate + H2O = a 2'-deoxyribonucleoside 5'-phosphate + diphosphate + H(+)</text>
        <dbReference type="Rhea" id="RHEA:44644"/>
        <dbReference type="ChEBI" id="CHEBI:15377"/>
        <dbReference type="ChEBI" id="CHEBI:15378"/>
        <dbReference type="ChEBI" id="CHEBI:33019"/>
        <dbReference type="ChEBI" id="CHEBI:61560"/>
        <dbReference type="ChEBI" id="CHEBI:65317"/>
        <dbReference type="EC" id="3.6.1.9"/>
    </reaction>
</comment>
<dbReference type="PANTHER" id="PTHR43213:SF5">
    <property type="entry name" value="BIFUNCTIONAL DTTP_UTP PYROPHOSPHATASE_METHYLTRANSFERASE PROTEIN-RELATED"/>
    <property type="match status" value="1"/>
</dbReference>
<keyword evidence="2 4" id="KW-0378">Hydrolase</keyword>
<dbReference type="InterPro" id="IPR029001">
    <property type="entry name" value="ITPase-like_fam"/>
</dbReference>
<dbReference type="HAMAP" id="MF_00528">
    <property type="entry name" value="Maf"/>
    <property type="match status" value="1"/>
</dbReference>
<evidence type="ECO:0000256" key="3">
    <source>
        <dbReference type="ARBA" id="ARBA00023080"/>
    </source>
</evidence>
<evidence type="ECO:0000313" key="6">
    <source>
        <dbReference type="Proteomes" id="UP000317214"/>
    </source>
</evidence>
<dbReference type="AlphaFoldDB" id="A0A4Y6V5J4"/>
<dbReference type="GO" id="GO:0047429">
    <property type="term" value="F:nucleoside triphosphate diphosphatase activity"/>
    <property type="evidence" value="ECO:0007669"/>
    <property type="project" value="UniProtKB-EC"/>
</dbReference>
<evidence type="ECO:0000256" key="1">
    <source>
        <dbReference type="ARBA" id="ARBA00001968"/>
    </source>
</evidence>
<dbReference type="GO" id="GO:0005737">
    <property type="term" value="C:cytoplasm"/>
    <property type="evidence" value="ECO:0007669"/>
    <property type="project" value="UniProtKB-SubCell"/>
</dbReference>
<dbReference type="KEGG" id="ntn:D5366_08200"/>
<dbReference type="OrthoDB" id="9813962at2"/>
<name>A0A4Y6V5J4_9PROT</name>
<dbReference type="EMBL" id="CP032485">
    <property type="protein sequence ID" value="QDH25193.1"/>
    <property type="molecule type" value="Genomic_DNA"/>
</dbReference>
<sequence>MDAKASSLVLASGSAARRALLEGCMVEHACHPVALDEESLRLACQARGDTLGATALALAEAKAEMACSELPVGTWVIGADQILDLDGEAFSKPVDRAHARMQLQRLRGRSHILQTAVVLYRNGKKVWDELAAPRLTMRQFSEEFLDHYLEREGDSLLGCVGAYRLEGMGAQLFEAVDGAHDAVLGLPRLGLMRALRQAGVLMD</sequence>
<dbReference type="PIRSF" id="PIRSF006305">
    <property type="entry name" value="Maf"/>
    <property type="match status" value="1"/>
</dbReference>
<dbReference type="Gene3D" id="3.90.950.10">
    <property type="match status" value="1"/>
</dbReference>
<protein>
    <recommendedName>
        <fullName evidence="4">Nucleoside triphosphate pyrophosphatase</fullName>
        <ecNumber evidence="4">3.6.1.9</ecNumber>
    </recommendedName>
    <alternativeName>
        <fullName evidence="4">Nucleotide pyrophosphatase</fullName>
        <shortName evidence="4">Nucleotide PPase</shortName>
    </alternativeName>
</protein>
<dbReference type="RefSeq" id="WP_141493046.1">
    <property type="nucleotide sequence ID" value="NZ_CP032485.1"/>
</dbReference>
<organism evidence="5 6">
    <name type="scientific">Neokomagataea tanensis</name>
    <dbReference type="NCBI Taxonomy" id="661191"/>
    <lineage>
        <taxon>Bacteria</taxon>
        <taxon>Pseudomonadati</taxon>
        <taxon>Pseudomonadota</taxon>
        <taxon>Alphaproteobacteria</taxon>
        <taxon>Acetobacterales</taxon>
        <taxon>Acetobacteraceae</taxon>
        <taxon>Neokomagataea</taxon>
    </lineage>
</organism>
<dbReference type="PANTHER" id="PTHR43213">
    <property type="entry name" value="BIFUNCTIONAL DTTP/UTP PYROPHOSPHATASE/METHYLTRANSFERASE PROTEIN-RELATED"/>
    <property type="match status" value="1"/>
</dbReference>
<comment type="function">
    <text evidence="4">Nucleoside triphosphate pyrophosphatase. May have a dual role in cell division arrest and in preventing the incorporation of modified nucleotides into cellular nucleic acids.</text>
</comment>
<comment type="similarity">
    <text evidence="4">Belongs to the Maf family.</text>
</comment>
<keyword evidence="6" id="KW-1185">Reference proteome</keyword>
<dbReference type="Pfam" id="PF02545">
    <property type="entry name" value="Maf"/>
    <property type="match status" value="1"/>
</dbReference>
<feature type="active site" description="Proton acceptor" evidence="4">
    <location>
        <position position="80"/>
    </location>
</feature>
<dbReference type="GO" id="GO:0009117">
    <property type="term" value="P:nucleotide metabolic process"/>
    <property type="evidence" value="ECO:0007669"/>
    <property type="project" value="UniProtKB-KW"/>
</dbReference>
<evidence type="ECO:0000256" key="2">
    <source>
        <dbReference type="ARBA" id="ARBA00022801"/>
    </source>
</evidence>
<keyword evidence="4" id="KW-0963">Cytoplasm</keyword>
<evidence type="ECO:0000313" key="5">
    <source>
        <dbReference type="EMBL" id="QDH25193.1"/>
    </source>
</evidence>
<dbReference type="Proteomes" id="UP000317214">
    <property type="component" value="Chromosome"/>
</dbReference>
<accession>A0A4Y6V5J4</accession>
<comment type="caution">
    <text evidence="4">Lacks conserved residue(s) required for the propagation of feature annotation.</text>
</comment>
<evidence type="ECO:0000256" key="4">
    <source>
        <dbReference type="HAMAP-Rule" id="MF_00528"/>
    </source>
</evidence>
<comment type="catalytic activity">
    <reaction evidence="4">
        <text>a ribonucleoside 5'-triphosphate + H2O = a ribonucleoside 5'-phosphate + diphosphate + H(+)</text>
        <dbReference type="Rhea" id="RHEA:23996"/>
        <dbReference type="ChEBI" id="CHEBI:15377"/>
        <dbReference type="ChEBI" id="CHEBI:15378"/>
        <dbReference type="ChEBI" id="CHEBI:33019"/>
        <dbReference type="ChEBI" id="CHEBI:58043"/>
        <dbReference type="ChEBI" id="CHEBI:61557"/>
        <dbReference type="EC" id="3.6.1.9"/>
    </reaction>
</comment>
<dbReference type="SUPFAM" id="SSF52972">
    <property type="entry name" value="ITPase-like"/>
    <property type="match status" value="1"/>
</dbReference>
<comment type="cofactor">
    <cofactor evidence="1 4">
        <name>a divalent metal cation</name>
        <dbReference type="ChEBI" id="CHEBI:60240"/>
    </cofactor>
</comment>
<dbReference type="EC" id="3.6.1.9" evidence="4"/>
<dbReference type="InterPro" id="IPR003697">
    <property type="entry name" value="Maf-like"/>
</dbReference>
<proteinExistence type="inferred from homology"/>
<comment type="subcellular location">
    <subcellularLocation>
        <location evidence="4">Cytoplasm</location>
    </subcellularLocation>
</comment>
<keyword evidence="3 4" id="KW-0546">Nucleotide metabolism</keyword>
<gene>
    <name evidence="5" type="ORF">D5366_08200</name>
</gene>